<comment type="similarity">
    <text evidence="1">Belongs to the sigma-70 factor family. ECF subfamily.</text>
</comment>
<dbReference type="OrthoDB" id="9780326at2"/>
<evidence type="ECO:0000313" key="9">
    <source>
        <dbReference type="Proteomes" id="UP000235826"/>
    </source>
</evidence>
<dbReference type="InterPro" id="IPR007627">
    <property type="entry name" value="RNA_pol_sigma70_r2"/>
</dbReference>
<dbReference type="InterPro" id="IPR013324">
    <property type="entry name" value="RNA_pol_sigma_r3/r4-like"/>
</dbReference>
<evidence type="ECO:0000313" key="8">
    <source>
        <dbReference type="EMBL" id="AUP79463.1"/>
    </source>
</evidence>
<dbReference type="GO" id="GO:0003677">
    <property type="term" value="F:DNA binding"/>
    <property type="evidence" value="ECO:0007669"/>
    <property type="project" value="UniProtKB-KW"/>
</dbReference>
<dbReference type="InterPro" id="IPR014284">
    <property type="entry name" value="RNA_pol_sigma-70_dom"/>
</dbReference>
<protein>
    <submittedName>
        <fullName evidence="8">RNA polymerase subunit sigma</fullName>
    </submittedName>
</protein>
<evidence type="ECO:0000256" key="4">
    <source>
        <dbReference type="ARBA" id="ARBA00023125"/>
    </source>
</evidence>
<dbReference type="Gene3D" id="1.10.1740.10">
    <property type="match status" value="1"/>
</dbReference>
<keyword evidence="3" id="KW-0731">Sigma factor</keyword>
<dbReference type="EMBL" id="CP025791">
    <property type="protein sequence ID" value="AUP79463.1"/>
    <property type="molecule type" value="Genomic_DNA"/>
</dbReference>
<keyword evidence="9" id="KW-1185">Reference proteome</keyword>
<organism evidence="8 9">
    <name type="scientific">Flavivirga eckloniae</name>
    <dbReference type="NCBI Taxonomy" id="1803846"/>
    <lineage>
        <taxon>Bacteria</taxon>
        <taxon>Pseudomonadati</taxon>
        <taxon>Bacteroidota</taxon>
        <taxon>Flavobacteriia</taxon>
        <taxon>Flavobacteriales</taxon>
        <taxon>Flavobacteriaceae</taxon>
        <taxon>Flavivirga</taxon>
    </lineage>
</organism>
<dbReference type="RefSeq" id="WP_102756118.1">
    <property type="nucleotide sequence ID" value="NZ_CP025791.1"/>
</dbReference>
<dbReference type="GO" id="GO:0006352">
    <property type="term" value="P:DNA-templated transcription initiation"/>
    <property type="evidence" value="ECO:0007669"/>
    <property type="project" value="InterPro"/>
</dbReference>
<dbReference type="PANTHER" id="PTHR43133:SF8">
    <property type="entry name" value="RNA POLYMERASE SIGMA FACTOR HI_1459-RELATED"/>
    <property type="match status" value="1"/>
</dbReference>
<evidence type="ECO:0000256" key="3">
    <source>
        <dbReference type="ARBA" id="ARBA00023082"/>
    </source>
</evidence>
<dbReference type="InterPro" id="IPR039425">
    <property type="entry name" value="RNA_pol_sigma-70-like"/>
</dbReference>
<dbReference type="InterPro" id="IPR013325">
    <property type="entry name" value="RNA_pol_sigma_r2"/>
</dbReference>
<dbReference type="KEGG" id="fek:C1H87_12400"/>
<dbReference type="GO" id="GO:0016987">
    <property type="term" value="F:sigma factor activity"/>
    <property type="evidence" value="ECO:0007669"/>
    <property type="project" value="UniProtKB-KW"/>
</dbReference>
<feature type="domain" description="RNA polymerase sigma-70 region 2" evidence="6">
    <location>
        <begin position="10"/>
        <end position="77"/>
    </location>
</feature>
<dbReference type="NCBIfam" id="TIGR02937">
    <property type="entry name" value="sigma70-ECF"/>
    <property type="match status" value="1"/>
</dbReference>
<dbReference type="Pfam" id="PF04542">
    <property type="entry name" value="Sigma70_r2"/>
    <property type="match status" value="1"/>
</dbReference>
<evidence type="ECO:0000256" key="1">
    <source>
        <dbReference type="ARBA" id="ARBA00010641"/>
    </source>
</evidence>
<dbReference type="Pfam" id="PF08281">
    <property type="entry name" value="Sigma70_r4_2"/>
    <property type="match status" value="1"/>
</dbReference>
<dbReference type="PANTHER" id="PTHR43133">
    <property type="entry name" value="RNA POLYMERASE ECF-TYPE SIGMA FACTO"/>
    <property type="match status" value="1"/>
</dbReference>
<keyword evidence="5" id="KW-0804">Transcription</keyword>
<dbReference type="SUPFAM" id="SSF88946">
    <property type="entry name" value="Sigma2 domain of RNA polymerase sigma factors"/>
    <property type="match status" value="1"/>
</dbReference>
<evidence type="ECO:0000259" key="6">
    <source>
        <dbReference type="Pfam" id="PF04542"/>
    </source>
</evidence>
<dbReference type="InterPro" id="IPR013249">
    <property type="entry name" value="RNA_pol_sigma70_r4_t2"/>
</dbReference>
<dbReference type="Proteomes" id="UP000235826">
    <property type="component" value="Chromosome"/>
</dbReference>
<feature type="domain" description="RNA polymerase sigma factor 70 region 4 type 2" evidence="7">
    <location>
        <begin position="104"/>
        <end position="155"/>
    </location>
</feature>
<keyword evidence="2" id="KW-0805">Transcription regulation</keyword>
<reference evidence="8 9" key="1">
    <citation type="submission" date="2018-01" db="EMBL/GenBank/DDBJ databases">
        <title>Complete genome sequence of Flavivirga eckloniae ECD14 isolated from seaweed Ecklonia cava.</title>
        <authorList>
            <person name="Lee J.H."/>
            <person name="Baik K.S."/>
            <person name="Seong C.N."/>
        </authorList>
    </citation>
    <scope>NUCLEOTIDE SEQUENCE [LARGE SCALE GENOMIC DNA]</scope>
    <source>
        <strain evidence="8 9">ECD14</strain>
    </source>
</reference>
<evidence type="ECO:0000259" key="7">
    <source>
        <dbReference type="Pfam" id="PF08281"/>
    </source>
</evidence>
<evidence type="ECO:0000256" key="2">
    <source>
        <dbReference type="ARBA" id="ARBA00023015"/>
    </source>
</evidence>
<keyword evidence="4" id="KW-0238">DNA-binding</keyword>
<dbReference type="InterPro" id="IPR036388">
    <property type="entry name" value="WH-like_DNA-bd_sf"/>
</dbReference>
<gene>
    <name evidence="8" type="ORF">C1H87_12400</name>
</gene>
<proteinExistence type="inferred from homology"/>
<evidence type="ECO:0000256" key="5">
    <source>
        <dbReference type="ARBA" id="ARBA00023163"/>
    </source>
</evidence>
<dbReference type="SUPFAM" id="SSF88659">
    <property type="entry name" value="Sigma3 and sigma4 domains of RNA polymerase sigma factors"/>
    <property type="match status" value="1"/>
</dbReference>
<dbReference type="AlphaFoldDB" id="A0A2K9PQW2"/>
<accession>A0A2K9PQW2</accession>
<name>A0A2K9PQW2_9FLAO</name>
<dbReference type="Gene3D" id="1.10.10.10">
    <property type="entry name" value="Winged helix-like DNA-binding domain superfamily/Winged helix DNA-binding domain"/>
    <property type="match status" value="1"/>
</dbReference>
<sequence length="163" mass="18975">MNIEKEFTQIYNTYAHKVFRLCLGYASGDEDLAKEWQQETFIKVWKHRNSFQAKSSISTWVYRIAVNICLGDLRKSKKHAQINENTLEIDSMGNEKEIQEVQIRKMYNCIDQLTQNNKAIILLELEEIPQATIAETLGVAHGTLRTRLSRIRKSLLKCITNEK</sequence>